<evidence type="ECO:0000313" key="1">
    <source>
        <dbReference type="EMBL" id="KAE9542391.1"/>
    </source>
</evidence>
<protein>
    <submittedName>
        <fullName evidence="1">Uncharacterized protein</fullName>
    </submittedName>
</protein>
<dbReference type="Proteomes" id="UP000475862">
    <property type="component" value="Unassembled WGS sequence"/>
</dbReference>
<sequence>MTGFEQKMFNHLLFLCQCRMTGLIFTYYTSSIIHLYSGMYSTLNITILAFRIVEPINHLLCKKQVAELGVTYDTGRRRYIYFTALVSFGFRYALKDTSKRTVDGVEVERNKVQNFNKIHFIKQLFNPMTNKGIYHLSVLSGGNCETKKGIWLWCDGYDPHCNTKLTDNKISKQQYKYIRKVNASLTQQEMRLLMTLMISHSIDKNWDLKKWDLVLKLIILKMNMWFLGLKGRFSRLSIRHNKEDNE</sequence>
<gene>
    <name evidence="1" type="ORF">AGLY_003518</name>
</gene>
<proteinExistence type="predicted"/>
<accession>A0A6G0TZV2</accession>
<dbReference type="AlphaFoldDB" id="A0A6G0TZV2"/>
<comment type="caution">
    <text evidence="1">The sequence shown here is derived from an EMBL/GenBank/DDBJ whole genome shotgun (WGS) entry which is preliminary data.</text>
</comment>
<organism evidence="1 2">
    <name type="scientific">Aphis glycines</name>
    <name type="common">Soybean aphid</name>
    <dbReference type="NCBI Taxonomy" id="307491"/>
    <lineage>
        <taxon>Eukaryota</taxon>
        <taxon>Metazoa</taxon>
        <taxon>Ecdysozoa</taxon>
        <taxon>Arthropoda</taxon>
        <taxon>Hexapoda</taxon>
        <taxon>Insecta</taxon>
        <taxon>Pterygota</taxon>
        <taxon>Neoptera</taxon>
        <taxon>Paraneoptera</taxon>
        <taxon>Hemiptera</taxon>
        <taxon>Sternorrhyncha</taxon>
        <taxon>Aphidomorpha</taxon>
        <taxon>Aphidoidea</taxon>
        <taxon>Aphididae</taxon>
        <taxon>Aphidini</taxon>
        <taxon>Aphis</taxon>
        <taxon>Aphis</taxon>
    </lineage>
</organism>
<reference evidence="1 2" key="1">
    <citation type="submission" date="2019-08" db="EMBL/GenBank/DDBJ databases">
        <title>The genome of the soybean aphid Biotype 1, its phylome, world population structure and adaptation to the North American continent.</title>
        <authorList>
            <person name="Giordano R."/>
            <person name="Donthu R.K."/>
            <person name="Hernandez A.G."/>
            <person name="Wright C.L."/>
            <person name="Zimin A.V."/>
        </authorList>
    </citation>
    <scope>NUCLEOTIDE SEQUENCE [LARGE SCALE GENOMIC DNA]</scope>
    <source>
        <tissue evidence="1">Whole aphids</tissue>
    </source>
</reference>
<keyword evidence="2" id="KW-1185">Reference proteome</keyword>
<dbReference type="EMBL" id="VYZN01000011">
    <property type="protein sequence ID" value="KAE9542391.1"/>
    <property type="molecule type" value="Genomic_DNA"/>
</dbReference>
<name>A0A6G0TZV2_APHGL</name>
<evidence type="ECO:0000313" key="2">
    <source>
        <dbReference type="Proteomes" id="UP000475862"/>
    </source>
</evidence>